<dbReference type="EMBL" id="LT906479">
    <property type="protein sequence ID" value="SNV90242.1"/>
    <property type="molecule type" value="Genomic_DNA"/>
</dbReference>
<name>A0A240B3F8_SERFI</name>
<dbReference type="Proteomes" id="UP000215134">
    <property type="component" value="Chromosome 1"/>
</dbReference>
<gene>
    <name evidence="1" type="ORF">SAMEA4384070_01002</name>
</gene>
<sequence>MPGMMIELIPFGSNAQLSGCAMNEFYTQIVLYLLYRFAHGGAMDLKYIGGFCEATLFNNLYENIKVFNHVGMHVITCFLGCLKLAL</sequence>
<dbReference type="KEGG" id="sfj:SAMEA4384070_1002"/>
<organism evidence="1 2">
    <name type="scientific">Serratia ficaria</name>
    <dbReference type="NCBI Taxonomy" id="61651"/>
    <lineage>
        <taxon>Bacteria</taxon>
        <taxon>Pseudomonadati</taxon>
        <taxon>Pseudomonadota</taxon>
        <taxon>Gammaproteobacteria</taxon>
        <taxon>Enterobacterales</taxon>
        <taxon>Yersiniaceae</taxon>
        <taxon>Serratia</taxon>
    </lineage>
</organism>
<reference evidence="1 2" key="1">
    <citation type="submission" date="2017-06" db="EMBL/GenBank/DDBJ databases">
        <authorList>
            <consortium name="Pathogen Informatics"/>
        </authorList>
    </citation>
    <scope>NUCLEOTIDE SEQUENCE [LARGE SCALE GENOMIC DNA]</scope>
    <source>
        <strain evidence="1 2">NCTC12148</strain>
    </source>
</reference>
<evidence type="ECO:0000313" key="1">
    <source>
        <dbReference type="EMBL" id="SNV90242.1"/>
    </source>
</evidence>
<accession>A0A240B3F8</accession>
<dbReference type="AlphaFoldDB" id="A0A240B3F8"/>
<protein>
    <submittedName>
        <fullName evidence="1">Uncharacterized protein</fullName>
    </submittedName>
</protein>
<proteinExistence type="predicted"/>
<dbReference type="STRING" id="1411141.GCA_001590885_02546"/>
<keyword evidence="2" id="KW-1185">Reference proteome</keyword>
<evidence type="ECO:0000313" key="2">
    <source>
        <dbReference type="Proteomes" id="UP000215134"/>
    </source>
</evidence>